<organism evidence="1 2">
    <name type="scientific">Trifolium medium</name>
    <dbReference type="NCBI Taxonomy" id="97028"/>
    <lineage>
        <taxon>Eukaryota</taxon>
        <taxon>Viridiplantae</taxon>
        <taxon>Streptophyta</taxon>
        <taxon>Embryophyta</taxon>
        <taxon>Tracheophyta</taxon>
        <taxon>Spermatophyta</taxon>
        <taxon>Magnoliopsida</taxon>
        <taxon>eudicotyledons</taxon>
        <taxon>Gunneridae</taxon>
        <taxon>Pentapetalae</taxon>
        <taxon>rosids</taxon>
        <taxon>fabids</taxon>
        <taxon>Fabales</taxon>
        <taxon>Fabaceae</taxon>
        <taxon>Papilionoideae</taxon>
        <taxon>50 kb inversion clade</taxon>
        <taxon>NPAAA clade</taxon>
        <taxon>Hologalegina</taxon>
        <taxon>IRL clade</taxon>
        <taxon>Trifolieae</taxon>
        <taxon>Trifolium</taxon>
    </lineage>
</organism>
<dbReference type="AlphaFoldDB" id="A0A392SGG7"/>
<reference evidence="1 2" key="1">
    <citation type="journal article" date="2018" name="Front. Plant Sci.">
        <title>Red Clover (Trifolium pratense) and Zigzag Clover (T. medium) - A Picture of Genomic Similarities and Differences.</title>
        <authorList>
            <person name="Dluhosova J."/>
            <person name="Istvanek J."/>
            <person name="Nedelnik J."/>
            <person name="Repkova J."/>
        </authorList>
    </citation>
    <scope>NUCLEOTIDE SEQUENCE [LARGE SCALE GENOMIC DNA]</scope>
    <source>
        <strain evidence="2">cv. 10/8</strain>
        <tissue evidence="1">Leaf</tissue>
    </source>
</reference>
<accession>A0A392SGG7</accession>
<evidence type="ECO:0000313" key="1">
    <source>
        <dbReference type="EMBL" id="MCI48003.1"/>
    </source>
</evidence>
<feature type="non-terminal residue" evidence="1">
    <location>
        <position position="56"/>
    </location>
</feature>
<sequence length="56" mass="5869">MSHLTPWAHEPDAELVGTGERLTFPGGSYYSAGTYLGNEVPALGNEVPALGNEVPV</sequence>
<proteinExistence type="predicted"/>
<evidence type="ECO:0000313" key="2">
    <source>
        <dbReference type="Proteomes" id="UP000265520"/>
    </source>
</evidence>
<dbReference type="EMBL" id="LXQA010380187">
    <property type="protein sequence ID" value="MCI48003.1"/>
    <property type="molecule type" value="Genomic_DNA"/>
</dbReference>
<keyword evidence="2" id="KW-1185">Reference proteome</keyword>
<comment type="caution">
    <text evidence="1">The sequence shown here is derived from an EMBL/GenBank/DDBJ whole genome shotgun (WGS) entry which is preliminary data.</text>
</comment>
<protein>
    <submittedName>
        <fullName evidence="1">Uncharacterized protein</fullName>
    </submittedName>
</protein>
<dbReference type="Proteomes" id="UP000265520">
    <property type="component" value="Unassembled WGS sequence"/>
</dbReference>
<name>A0A392SGG7_9FABA</name>